<organism evidence="1">
    <name type="scientific">marine metagenome</name>
    <dbReference type="NCBI Taxonomy" id="408172"/>
    <lineage>
        <taxon>unclassified sequences</taxon>
        <taxon>metagenomes</taxon>
        <taxon>ecological metagenomes</taxon>
    </lineage>
</organism>
<dbReference type="AlphaFoldDB" id="A0A381VBB5"/>
<protein>
    <submittedName>
        <fullName evidence="1">Uncharacterized protein</fullName>
    </submittedName>
</protein>
<dbReference type="Gene3D" id="2.30.30.830">
    <property type="match status" value="1"/>
</dbReference>
<dbReference type="EMBL" id="UINC01008366">
    <property type="protein sequence ID" value="SVA37665.1"/>
    <property type="molecule type" value="Genomic_DNA"/>
</dbReference>
<proteinExistence type="predicted"/>
<accession>A0A381VBB5</accession>
<dbReference type="InterPro" id="IPR007446">
    <property type="entry name" value="PilP"/>
</dbReference>
<gene>
    <name evidence="1" type="ORF">METZ01_LOCUS90519</name>
</gene>
<reference evidence="1" key="1">
    <citation type="submission" date="2018-05" db="EMBL/GenBank/DDBJ databases">
        <authorList>
            <person name="Lanie J.A."/>
            <person name="Ng W.-L."/>
            <person name="Kazmierczak K.M."/>
            <person name="Andrzejewski T.M."/>
            <person name="Davidsen T.M."/>
            <person name="Wayne K.J."/>
            <person name="Tettelin H."/>
            <person name="Glass J.I."/>
            <person name="Rusch D."/>
            <person name="Podicherti R."/>
            <person name="Tsui H.-C.T."/>
            <person name="Winkler M.E."/>
        </authorList>
    </citation>
    <scope>NUCLEOTIDE SEQUENCE</scope>
</reference>
<sequence>MKIKLVLFLLWTMLSISLASTSVADDNAFGSLITNTETTVSAIDAPAAEVIDKSLHPLLQHPVKSYILMGVVISKTVKIGLIRANNGEEYFIRVGDLLGNAEGTITDINGTGIEVSEENKVVSLAVRNRSASHESAE</sequence>
<dbReference type="Pfam" id="PF04351">
    <property type="entry name" value="PilP"/>
    <property type="match status" value="1"/>
</dbReference>
<name>A0A381VBB5_9ZZZZ</name>
<evidence type="ECO:0000313" key="1">
    <source>
        <dbReference type="EMBL" id="SVA37665.1"/>
    </source>
</evidence>